<reference evidence="1" key="1">
    <citation type="submission" date="2021-06" db="EMBL/GenBank/DDBJ databases">
        <authorList>
            <person name="Hodson N. C."/>
            <person name="Mongue J. A."/>
            <person name="Jaron S. K."/>
        </authorList>
    </citation>
    <scope>NUCLEOTIDE SEQUENCE</scope>
</reference>
<dbReference type="AlphaFoldDB" id="A0A8J2LQJ2"/>
<comment type="caution">
    <text evidence="1">The sequence shown here is derived from an EMBL/GenBank/DDBJ whole genome shotgun (WGS) entry which is preliminary data.</text>
</comment>
<evidence type="ECO:0000313" key="2">
    <source>
        <dbReference type="Proteomes" id="UP000708208"/>
    </source>
</evidence>
<sequence>MSWNFHGLLHIVEDVKSLGPLQSFSAFPFENMLDVLKRQLRKPHNALQQIHRRVEEHGNQLWHAKSIALMEVVHREHNNGPTLVHLNVKFLKDKDYVAVVPRVWITDQALCIWPPYGVNSDKFKKAVQNSEIPINIDDWIKHEMEVIKLFRFKNVAIDYLAEIKVRLDRLEAKIDAMSKSSCLQEFYDDADFDDLPFNSEKSLSEFKNLVESSKTLKKKLVERFRSLGGRTPSLHVAAMMSDLMSEEFAKSYSWLGLEKNVDVGI</sequence>
<keyword evidence="2" id="KW-1185">Reference proteome</keyword>
<accession>A0A8J2LQJ2</accession>
<evidence type="ECO:0000313" key="1">
    <source>
        <dbReference type="EMBL" id="CAG7827509.1"/>
    </source>
</evidence>
<evidence type="ECO:0008006" key="3">
    <source>
        <dbReference type="Google" id="ProtNLM"/>
    </source>
</evidence>
<dbReference type="Proteomes" id="UP000708208">
    <property type="component" value="Unassembled WGS sequence"/>
</dbReference>
<protein>
    <recommendedName>
        <fullName evidence="3">DUF4806 domain-containing protein</fullName>
    </recommendedName>
</protein>
<name>A0A8J2LQJ2_9HEXA</name>
<proteinExistence type="predicted"/>
<organism evidence="1 2">
    <name type="scientific">Allacma fusca</name>
    <dbReference type="NCBI Taxonomy" id="39272"/>
    <lineage>
        <taxon>Eukaryota</taxon>
        <taxon>Metazoa</taxon>
        <taxon>Ecdysozoa</taxon>
        <taxon>Arthropoda</taxon>
        <taxon>Hexapoda</taxon>
        <taxon>Collembola</taxon>
        <taxon>Symphypleona</taxon>
        <taxon>Sminthuridae</taxon>
        <taxon>Allacma</taxon>
    </lineage>
</organism>
<dbReference type="EMBL" id="CAJVCH010543825">
    <property type="protein sequence ID" value="CAG7827509.1"/>
    <property type="molecule type" value="Genomic_DNA"/>
</dbReference>
<gene>
    <name evidence="1" type="ORF">AFUS01_LOCUS37495</name>
</gene>
<dbReference type="OrthoDB" id="7758130at2759"/>